<keyword evidence="5" id="KW-0460">Magnesium</keyword>
<dbReference type="PANTHER" id="PTHR23407">
    <property type="entry name" value="ATPASE INHIBITOR/5-FORMYLTETRAHYDROFOLATE CYCLO-LIGASE"/>
    <property type="match status" value="1"/>
</dbReference>
<evidence type="ECO:0000256" key="4">
    <source>
        <dbReference type="PIRSR" id="PIRSR006806-1"/>
    </source>
</evidence>
<organism evidence="6 7">
    <name type="scientific">Deinococcus ruber</name>
    <dbReference type="NCBI Taxonomy" id="1848197"/>
    <lineage>
        <taxon>Bacteria</taxon>
        <taxon>Thermotogati</taxon>
        <taxon>Deinococcota</taxon>
        <taxon>Deinococci</taxon>
        <taxon>Deinococcales</taxon>
        <taxon>Deinococcaceae</taxon>
        <taxon>Deinococcus</taxon>
    </lineage>
</organism>
<dbReference type="GO" id="GO:0005524">
    <property type="term" value="F:ATP binding"/>
    <property type="evidence" value="ECO:0007669"/>
    <property type="project" value="UniProtKB-KW"/>
</dbReference>
<dbReference type="GO" id="GO:0009396">
    <property type="term" value="P:folic acid-containing compound biosynthetic process"/>
    <property type="evidence" value="ECO:0007669"/>
    <property type="project" value="TreeGrafter"/>
</dbReference>
<proteinExistence type="inferred from homology"/>
<dbReference type="Proteomes" id="UP000603865">
    <property type="component" value="Unassembled WGS sequence"/>
</dbReference>
<accession>A0A918F2C2</accession>
<feature type="binding site" evidence="4">
    <location>
        <begin position="140"/>
        <end position="148"/>
    </location>
    <ligand>
        <name>ATP</name>
        <dbReference type="ChEBI" id="CHEBI:30616"/>
    </ligand>
</feature>
<keyword evidence="5" id="KW-0479">Metal-binding</keyword>
<reference evidence="6" key="2">
    <citation type="submission" date="2020-09" db="EMBL/GenBank/DDBJ databases">
        <authorList>
            <person name="Sun Q."/>
            <person name="Ohkuma M."/>
        </authorList>
    </citation>
    <scope>NUCLEOTIDE SEQUENCE</scope>
    <source>
        <strain evidence="6">JCM 31311</strain>
    </source>
</reference>
<evidence type="ECO:0000256" key="2">
    <source>
        <dbReference type="ARBA" id="ARBA00022741"/>
    </source>
</evidence>
<feature type="binding site" evidence="4">
    <location>
        <position position="68"/>
    </location>
    <ligand>
        <name>substrate</name>
    </ligand>
</feature>
<comment type="catalytic activity">
    <reaction evidence="5">
        <text>(6S)-5-formyl-5,6,7,8-tetrahydrofolate + ATP = (6R)-5,10-methenyltetrahydrofolate + ADP + phosphate</text>
        <dbReference type="Rhea" id="RHEA:10488"/>
        <dbReference type="ChEBI" id="CHEBI:30616"/>
        <dbReference type="ChEBI" id="CHEBI:43474"/>
        <dbReference type="ChEBI" id="CHEBI:57455"/>
        <dbReference type="ChEBI" id="CHEBI:57457"/>
        <dbReference type="ChEBI" id="CHEBI:456216"/>
        <dbReference type="EC" id="6.3.3.2"/>
    </reaction>
</comment>
<dbReference type="AlphaFoldDB" id="A0A918F2C2"/>
<dbReference type="Pfam" id="PF01812">
    <property type="entry name" value="5-FTHF_cyc-lig"/>
    <property type="match status" value="1"/>
</dbReference>
<comment type="caution">
    <text evidence="6">The sequence shown here is derived from an EMBL/GenBank/DDBJ whole genome shotgun (WGS) entry which is preliminary data.</text>
</comment>
<evidence type="ECO:0000313" key="7">
    <source>
        <dbReference type="Proteomes" id="UP000603865"/>
    </source>
</evidence>
<keyword evidence="2 4" id="KW-0547">Nucleotide-binding</keyword>
<reference evidence="6" key="1">
    <citation type="journal article" date="2014" name="Int. J. Syst. Evol. Microbiol.">
        <title>Complete genome sequence of Corynebacterium casei LMG S-19264T (=DSM 44701T), isolated from a smear-ripened cheese.</title>
        <authorList>
            <consortium name="US DOE Joint Genome Institute (JGI-PGF)"/>
            <person name="Walter F."/>
            <person name="Albersmeier A."/>
            <person name="Kalinowski J."/>
            <person name="Ruckert C."/>
        </authorList>
    </citation>
    <scope>NUCLEOTIDE SEQUENCE</scope>
    <source>
        <strain evidence="6">JCM 31311</strain>
    </source>
</reference>
<comment type="similarity">
    <text evidence="1 5">Belongs to the 5-formyltetrahydrofolate cyclo-ligase family.</text>
</comment>
<evidence type="ECO:0000256" key="1">
    <source>
        <dbReference type="ARBA" id="ARBA00010638"/>
    </source>
</evidence>
<protein>
    <recommendedName>
        <fullName evidence="5">5-formyltetrahydrofolate cyclo-ligase</fullName>
        <ecNumber evidence="5">6.3.3.2</ecNumber>
    </recommendedName>
</protein>
<dbReference type="GO" id="GO:0046872">
    <property type="term" value="F:metal ion binding"/>
    <property type="evidence" value="ECO:0007669"/>
    <property type="project" value="UniProtKB-KW"/>
</dbReference>
<dbReference type="PIRSF" id="PIRSF006806">
    <property type="entry name" value="FTHF_cligase"/>
    <property type="match status" value="1"/>
</dbReference>
<dbReference type="Gene3D" id="3.40.50.10420">
    <property type="entry name" value="NagB/RpiA/CoA transferase-like"/>
    <property type="match status" value="1"/>
</dbReference>
<dbReference type="InterPro" id="IPR002698">
    <property type="entry name" value="FTHF_cligase"/>
</dbReference>
<dbReference type="SUPFAM" id="SSF100950">
    <property type="entry name" value="NagB/RpiA/CoA transferase-like"/>
    <property type="match status" value="1"/>
</dbReference>
<dbReference type="EMBL" id="BMQL01000005">
    <property type="protein sequence ID" value="GGR01690.1"/>
    <property type="molecule type" value="Genomic_DNA"/>
</dbReference>
<evidence type="ECO:0000256" key="3">
    <source>
        <dbReference type="ARBA" id="ARBA00022840"/>
    </source>
</evidence>
<dbReference type="InterPro" id="IPR037171">
    <property type="entry name" value="NagB/RpiA_transferase-like"/>
</dbReference>
<dbReference type="GO" id="GO:0030272">
    <property type="term" value="F:5-formyltetrahydrofolate cyclo-ligase activity"/>
    <property type="evidence" value="ECO:0007669"/>
    <property type="project" value="UniProtKB-EC"/>
</dbReference>
<dbReference type="NCBIfam" id="TIGR02727">
    <property type="entry name" value="MTHFS_bact"/>
    <property type="match status" value="1"/>
</dbReference>
<dbReference type="EC" id="6.3.3.2" evidence="5"/>
<dbReference type="PANTHER" id="PTHR23407:SF1">
    <property type="entry name" value="5-FORMYLTETRAHYDROFOLATE CYCLO-LIGASE"/>
    <property type="match status" value="1"/>
</dbReference>
<feature type="binding site" evidence="4">
    <location>
        <begin position="15"/>
        <end position="19"/>
    </location>
    <ligand>
        <name>ATP</name>
        <dbReference type="ChEBI" id="CHEBI:30616"/>
    </ligand>
</feature>
<evidence type="ECO:0000313" key="6">
    <source>
        <dbReference type="EMBL" id="GGR01690.1"/>
    </source>
</evidence>
<keyword evidence="7" id="KW-1185">Reference proteome</keyword>
<dbReference type="GO" id="GO:0035999">
    <property type="term" value="P:tetrahydrofolate interconversion"/>
    <property type="evidence" value="ECO:0007669"/>
    <property type="project" value="TreeGrafter"/>
</dbReference>
<dbReference type="InterPro" id="IPR024185">
    <property type="entry name" value="FTHF_cligase-like_sf"/>
</dbReference>
<comment type="cofactor">
    <cofactor evidence="5">
        <name>Mg(2+)</name>
        <dbReference type="ChEBI" id="CHEBI:18420"/>
    </cofactor>
</comment>
<gene>
    <name evidence="6" type="ORF">GCM10008957_13130</name>
</gene>
<evidence type="ECO:0000256" key="5">
    <source>
        <dbReference type="RuleBase" id="RU361279"/>
    </source>
</evidence>
<name>A0A918F2C2_9DEIO</name>
<keyword evidence="3 4" id="KW-0067">ATP-binding</keyword>
<sequence length="200" mass="21754">MEPTSSTMPALSADKTQWRDWARERRRELLNADALPAISAAICAALLDFLDEHHLTRGVLAYHALPGEPDISALQDVVPLFTTRAVFRPTPRLTLHAWHSATERSRFGAMQPPRGSPEVPLTAVSAVLLPGLAFDVQGGRLGYGGGFYDRLLHDWNIPTIGVTPAALLLPHVPTEAHDIPLKYVATEVGVKKAEEAARSS</sequence>